<comment type="caution">
    <text evidence="3">The sequence shown here is derived from an EMBL/GenBank/DDBJ whole genome shotgun (WGS) entry which is preliminary data.</text>
</comment>
<dbReference type="Proteomes" id="UP000694251">
    <property type="component" value="Chromosome 2"/>
</dbReference>
<name>A0A8T2FYL8_ARASU</name>
<dbReference type="CDD" id="cd01960">
    <property type="entry name" value="nsLTP1"/>
    <property type="match status" value="1"/>
</dbReference>
<feature type="chain" id="PRO_5035929260" evidence="1">
    <location>
        <begin position="24"/>
        <end position="137"/>
    </location>
</feature>
<evidence type="ECO:0000259" key="2">
    <source>
        <dbReference type="SMART" id="SM00499"/>
    </source>
</evidence>
<evidence type="ECO:0000256" key="1">
    <source>
        <dbReference type="SAM" id="SignalP"/>
    </source>
</evidence>
<reference evidence="3 4" key="1">
    <citation type="submission" date="2020-12" db="EMBL/GenBank/DDBJ databases">
        <title>Concerted genomic and epigenomic changes stabilize Arabidopsis allopolyploids.</title>
        <authorList>
            <person name="Chen Z."/>
        </authorList>
    </citation>
    <scope>NUCLEOTIDE SEQUENCE [LARGE SCALE GENOMIC DNA]</scope>
    <source>
        <strain evidence="3">As9502</strain>
        <tissue evidence="3">Leaf</tissue>
    </source>
</reference>
<dbReference type="SMART" id="SM00499">
    <property type="entry name" value="AAI"/>
    <property type="match status" value="1"/>
</dbReference>
<feature type="signal peptide" evidence="1">
    <location>
        <begin position="1"/>
        <end position="23"/>
    </location>
</feature>
<evidence type="ECO:0000313" key="3">
    <source>
        <dbReference type="EMBL" id="KAG7640859.1"/>
    </source>
</evidence>
<proteinExistence type="predicted"/>
<protein>
    <submittedName>
        <fullName evidence="3">Bifunctional inhibitor/plant lipid transfer protein/seed storage helical domain superfamily</fullName>
    </submittedName>
</protein>
<dbReference type="InterPro" id="IPR000528">
    <property type="entry name" value="Plant_nsLTP"/>
</dbReference>
<gene>
    <name evidence="3" type="ORF">ISN44_As02g008940</name>
</gene>
<evidence type="ECO:0000313" key="4">
    <source>
        <dbReference type="Proteomes" id="UP000694251"/>
    </source>
</evidence>
<dbReference type="AlphaFoldDB" id="A0A8T2FYL8"/>
<dbReference type="GO" id="GO:0008289">
    <property type="term" value="F:lipid binding"/>
    <property type="evidence" value="ECO:0007669"/>
    <property type="project" value="InterPro"/>
</dbReference>
<accession>A0A8T2FYL8</accession>
<sequence length="137" mass="14824">MAGLMKLGCLVFVFVIAAGPITAKTALSCGEVNSNLKPCTGYLTNGGITSPGPQCCNGVRKLNGMVLTTLDRRQACRCIKNAARNVGPGLNADRAAGIPRRCGIKIPYSTQIRKQQPLKSTIFSKKVNLYYKFQMKR</sequence>
<dbReference type="PANTHER" id="PTHR33076">
    <property type="entry name" value="NON-SPECIFIC LIPID-TRANSFER PROTEIN 2-RELATED"/>
    <property type="match status" value="1"/>
</dbReference>
<dbReference type="GO" id="GO:0006869">
    <property type="term" value="P:lipid transport"/>
    <property type="evidence" value="ECO:0007669"/>
    <property type="project" value="InterPro"/>
</dbReference>
<dbReference type="EMBL" id="JAEFBJ010000002">
    <property type="protein sequence ID" value="KAG7640859.1"/>
    <property type="molecule type" value="Genomic_DNA"/>
</dbReference>
<dbReference type="InterPro" id="IPR016140">
    <property type="entry name" value="Bifunc_inhib/LTP/seed_store"/>
</dbReference>
<keyword evidence="4" id="KW-1185">Reference proteome</keyword>
<keyword evidence="1" id="KW-0732">Signal</keyword>
<dbReference type="Pfam" id="PF00234">
    <property type="entry name" value="Tryp_alpha_amyl"/>
    <property type="match status" value="1"/>
</dbReference>
<dbReference type="OrthoDB" id="1890443at2759"/>
<organism evidence="3 4">
    <name type="scientific">Arabidopsis suecica</name>
    <name type="common">Swedish thale-cress</name>
    <name type="synonym">Cardaminopsis suecica</name>
    <dbReference type="NCBI Taxonomy" id="45249"/>
    <lineage>
        <taxon>Eukaryota</taxon>
        <taxon>Viridiplantae</taxon>
        <taxon>Streptophyta</taxon>
        <taxon>Embryophyta</taxon>
        <taxon>Tracheophyta</taxon>
        <taxon>Spermatophyta</taxon>
        <taxon>Magnoliopsida</taxon>
        <taxon>eudicotyledons</taxon>
        <taxon>Gunneridae</taxon>
        <taxon>Pentapetalae</taxon>
        <taxon>rosids</taxon>
        <taxon>malvids</taxon>
        <taxon>Brassicales</taxon>
        <taxon>Brassicaceae</taxon>
        <taxon>Camelineae</taxon>
        <taxon>Arabidopsis</taxon>
    </lineage>
</organism>
<feature type="domain" description="Bifunctional inhibitor/plant lipid transfer protein/seed storage helical" evidence="2">
    <location>
        <begin position="29"/>
        <end position="110"/>
    </location>
</feature>